<evidence type="ECO:0008006" key="4">
    <source>
        <dbReference type="Google" id="ProtNLM"/>
    </source>
</evidence>
<feature type="chain" id="PRO_5045942523" description="Lipoprotein" evidence="1">
    <location>
        <begin position="23"/>
        <end position="280"/>
    </location>
</feature>
<gene>
    <name evidence="2" type="ORF">PEPS_20890</name>
</gene>
<proteinExistence type="predicted"/>
<dbReference type="EMBL" id="AP025292">
    <property type="protein sequence ID" value="BDC99808.1"/>
    <property type="molecule type" value="Genomic_DNA"/>
</dbReference>
<protein>
    <recommendedName>
        <fullName evidence="4">Lipoprotein</fullName>
    </recommendedName>
</protein>
<reference evidence="2 3" key="1">
    <citation type="submission" date="2021-12" db="EMBL/GenBank/DDBJ databases">
        <title>Genome sequencing of bacteria with rrn-lacking chromosome and rrn-plasmid.</title>
        <authorList>
            <person name="Anda M."/>
            <person name="Iwasaki W."/>
        </authorList>
    </citation>
    <scope>NUCLEOTIDE SEQUENCE [LARGE SCALE GENOMIC DNA]</scope>
    <source>
        <strain evidence="2 3">NBRC 101262</strain>
    </source>
</reference>
<feature type="signal peptide" evidence="1">
    <location>
        <begin position="1"/>
        <end position="22"/>
    </location>
</feature>
<dbReference type="PROSITE" id="PS51257">
    <property type="entry name" value="PROKAR_LIPOPROTEIN"/>
    <property type="match status" value="1"/>
</dbReference>
<dbReference type="RefSeq" id="WP_338397012.1">
    <property type="nucleotide sequence ID" value="NZ_AP025292.1"/>
</dbReference>
<evidence type="ECO:0000256" key="1">
    <source>
        <dbReference type="SAM" id="SignalP"/>
    </source>
</evidence>
<dbReference type="Proteomes" id="UP001354989">
    <property type="component" value="Chromosome"/>
</dbReference>
<name>A0ABM7VFS6_9BACT</name>
<accession>A0ABM7VFS6</accession>
<keyword evidence="1" id="KW-0732">Signal</keyword>
<sequence length="280" mass="31838">MKKHLLSLAILWIAAMTFTACQQTEMANPKPEEEEEEALAQDLVEAQDEEIVDQFFASIEDAAEYELINGNNSRTAQAYAVDTDETTNSIIIDYQDGWQNANGDILKGKLTIVWEGDRRSSERSKTLYPEDFYINGYKIEGTRQTIWNKEAQNFTVLLEDAIITAPDGSVMTRDASWTINLQRDETTNGRYRFGTATGTSRFDRTYQVTIKEDEALFYDNSCKLGRSRFPVSGIKTRTVTKDGVELRTKTIDFGDGNCDYKVMVTIGEYSMEIDLRPTNR</sequence>
<organism evidence="2 3">
    <name type="scientific">Persicobacter psychrovividus</name>
    <dbReference type="NCBI Taxonomy" id="387638"/>
    <lineage>
        <taxon>Bacteria</taxon>
        <taxon>Pseudomonadati</taxon>
        <taxon>Bacteroidota</taxon>
        <taxon>Cytophagia</taxon>
        <taxon>Cytophagales</taxon>
        <taxon>Persicobacteraceae</taxon>
        <taxon>Persicobacter</taxon>
    </lineage>
</organism>
<keyword evidence="3" id="KW-1185">Reference proteome</keyword>
<evidence type="ECO:0000313" key="3">
    <source>
        <dbReference type="Proteomes" id="UP001354989"/>
    </source>
</evidence>
<evidence type="ECO:0000313" key="2">
    <source>
        <dbReference type="EMBL" id="BDC99808.1"/>
    </source>
</evidence>